<dbReference type="Proteomes" id="UP000430146">
    <property type="component" value="Unassembled WGS sequence"/>
</dbReference>
<keyword evidence="2" id="KW-1185">Reference proteome</keyword>
<accession>A0A5S9P1G3</accession>
<evidence type="ECO:0000313" key="2">
    <source>
        <dbReference type="Proteomes" id="UP000430146"/>
    </source>
</evidence>
<dbReference type="EMBL" id="CACSIP010000005">
    <property type="protein sequence ID" value="CAA0097018.1"/>
    <property type="molecule type" value="Genomic_DNA"/>
</dbReference>
<reference evidence="1 2" key="1">
    <citation type="submission" date="2019-11" db="EMBL/GenBank/DDBJ databases">
        <authorList>
            <person name="Holert J."/>
        </authorList>
    </citation>
    <scope>NUCLEOTIDE SEQUENCE [LARGE SCALE GENOMIC DNA]</scope>
    <source>
        <strain evidence="1">BC8_1</strain>
    </source>
</reference>
<sequence length="181" mass="20567">MAPPQDWAPYTSVSEAARVYLRDPDLALDQLRSVVEPAAIRSFVMSRGFTERVWGEALWQEVLATDGHRLIMWRADDDVSGPRDADEPHRVLMASVRSILLSTVTDQVLSTEYEVLGDGTRRLSEVKLRIYTQLVTRSRQKSATETDIYCESFRFVKSVDNGGLAQMQRLLQFGRVLSRSM</sequence>
<organism evidence="1 2">
    <name type="scientific">Mycolicibacterium vanbaalenii</name>
    <name type="common">Mycobacterium vanbaalenii</name>
    <dbReference type="NCBI Taxonomy" id="110539"/>
    <lineage>
        <taxon>Bacteria</taxon>
        <taxon>Bacillati</taxon>
        <taxon>Actinomycetota</taxon>
        <taxon>Actinomycetes</taxon>
        <taxon>Mycobacteriales</taxon>
        <taxon>Mycobacteriaceae</taxon>
        <taxon>Mycolicibacterium</taxon>
    </lineage>
</organism>
<dbReference type="RefSeq" id="WP_159229371.1">
    <property type="nucleotide sequence ID" value="NZ_CACSIP010000005.1"/>
</dbReference>
<dbReference type="AlphaFoldDB" id="A0A5S9P1G3"/>
<dbReference type="OrthoDB" id="4744879at2"/>
<gene>
    <name evidence="1" type="ORF">AELLOGFF_03054</name>
</gene>
<proteinExistence type="predicted"/>
<name>A0A5S9P1G3_MYCVN</name>
<evidence type="ECO:0000313" key="1">
    <source>
        <dbReference type="EMBL" id="CAA0097018.1"/>
    </source>
</evidence>
<protein>
    <submittedName>
        <fullName evidence="1">Uncharacterized protein</fullName>
    </submittedName>
</protein>